<organism evidence="8 9">
    <name type="scientific">Arthrobacter alpinus</name>
    <dbReference type="NCBI Taxonomy" id="656366"/>
    <lineage>
        <taxon>Bacteria</taxon>
        <taxon>Bacillati</taxon>
        <taxon>Actinomycetota</taxon>
        <taxon>Actinomycetes</taxon>
        <taxon>Micrococcales</taxon>
        <taxon>Micrococcaceae</taxon>
        <taxon>Arthrobacter</taxon>
    </lineage>
</organism>
<dbReference type="AlphaFoldDB" id="A0A1H5PHG2"/>
<dbReference type="InterPro" id="IPR050189">
    <property type="entry name" value="MFS_Efflux_Transporters"/>
</dbReference>
<keyword evidence="4 6" id="KW-1133">Transmembrane helix</keyword>
<dbReference type="PANTHER" id="PTHR43124:SF3">
    <property type="entry name" value="CHLORAMPHENICOL EFFLUX PUMP RV0191"/>
    <property type="match status" value="1"/>
</dbReference>
<feature type="transmembrane region" description="Helical" evidence="6">
    <location>
        <begin position="293"/>
        <end position="317"/>
    </location>
</feature>
<dbReference type="CDD" id="cd17324">
    <property type="entry name" value="MFS_NepI_like"/>
    <property type="match status" value="1"/>
</dbReference>
<dbReference type="EMBL" id="FNTV01000002">
    <property type="protein sequence ID" value="SEF12487.1"/>
    <property type="molecule type" value="Genomic_DNA"/>
</dbReference>
<dbReference type="NCBIfam" id="NF033135">
    <property type="entry name" value="cmx_cmrA"/>
    <property type="match status" value="1"/>
</dbReference>
<protein>
    <submittedName>
        <fullName evidence="8">MFS transporter, DHA1 family, chloramphenicol resistance protein</fullName>
    </submittedName>
</protein>
<keyword evidence="5 6" id="KW-0472">Membrane</keyword>
<proteinExistence type="predicted"/>
<feature type="transmembrane region" description="Helical" evidence="6">
    <location>
        <begin position="203"/>
        <end position="226"/>
    </location>
</feature>
<dbReference type="Proteomes" id="UP000182725">
    <property type="component" value="Unassembled WGS sequence"/>
</dbReference>
<evidence type="ECO:0000313" key="9">
    <source>
        <dbReference type="Proteomes" id="UP000182725"/>
    </source>
</evidence>
<evidence type="ECO:0000256" key="3">
    <source>
        <dbReference type="ARBA" id="ARBA00022692"/>
    </source>
</evidence>
<feature type="transmembrane region" description="Helical" evidence="6">
    <location>
        <begin position="329"/>
        <end position="348"/>
    </location>
</feature>
<feature type="transmembrane region" description="Helical" evidence="6">
    <location>
        <begin position="360"/>
        <end position="380"/>
    </location>
</feature>
<dbReference type="InterPro" id="IPR020846">
    <property type="entry name" value="MFS_dom"/>
</dbReference>
<evidence type="ECO:0000256" key="1">
    <source>
        <dbReference type="ARBA" id="ARBA00004651"/>
    </source>
</evidence>
<dbReference type="PANTHER" id="PTHR43124">
    <property type="entry name" value="PURINE EFFLUX PUMP PBUE"/>
    <property type="match status" value="1"/>
</dbReference>
<gene>
    <name evidence="8" type="ORF">SAMN04489740_4249</name>
</gene>
<dbReference type="SUPFAM" id="SSF103473">
    <property type="entry name" value="MFS general substrate transporter"/>
    <property type="match status" value="1"/>
</dbReference>
<evidence type="ECO:0000256" key="4">
    <source>
        <dbReference type="ARBA" id="ARBA00022989"/>
    </source>
</evidence>
<feature type="transmembrane region" description="Helical" evidence="6">
    <location>
        <begin position="160"/>
        <end position="182"/>
    </location>
</feature>
<dbReference type="InterPro" id="IPR036259">
    <property type="entry name" value="MFS_trans_sf"/>
</dbReference>
<dbReference type="GO" id="GO:0005886">
    <property type="term" value="C:plasma membrane"/>
    <property type="evidence" value="ECO:0007669"/>
    <property type="project" value="UniProtKB-SubCell"/>
</dbReference>
<keyword evidence="2" id="KW-1003">Cell membrane</keyword>
<evidence type="ECO:0000256" key="6">
    <source>
        <dbReference type="SAM" id="Phobius"/>
    </source>
</evidence>
<dbReference type="PROSITE" id="PS50850">
    <property type="entry name" value="MFS"/>
    <property type="match status" value="1"/>
</dbReference>
<feature type="transmembrane region" description="Helical" evidence="6">
    <location>
        <begin position="69"/>
        <end position="87"/>
    </location>
</feature>
<dbReference type="Pfam" id="PF07690">
    <property type="entry name" value="MFS_1"/>
    <property type="match status" value="1"/>
</dbReference>
<feature type="transmembrane region" description="Helical" evidence="6">
    <location>
        <begin position="93"/>
        <end position="116"/>
    </location>
</feature>
<keyword evidence="3 6" id="KW-0812">Transmembrane</keyword>
<dbReference type="Gene3D" id="1.20.1250.20">
    <property type="entry name" value="MFS general substrate transporter like domains"/>
    <property type="match status" value="2"/>
</dbReference>
<dbReference type="InterPro" id="IPR011701">
    <property type="entry name" value="MFS"/>
</dbReference>
<reference evidence="8 9" key="1">
    <citation type="submission" date="2016-10" db="EMBL/GenBank/DDBJ databases">
        <authorList>
            <person name="de Groot N.N."/>
        </authorList>
    </citation>
    <scope>NUCLEOTIDE SEQUENCE [LARGE SCALE GENOMIC DNA]</scope>
    <source>
        <strain evidence="8 9">DSM 22274</strain>
    </source>
</reference>
<comment type="subcellular location">
    <subcellularLocation>
        <location evidence="1">Cell membrane</location>
        <topology evidence="1">Multi-pass membrane protein</topology>
    </subcellularLocation>
</comment>
<dbReference type="RefSeq" id="WP_074713704.1">
    <property type="nucleotide sequence ID" value="NZ_FNTV01000002.1"/>
</dbReference>
<sequence>MPFLIFLLAAAVFSQGTSEFMLAGLLPDIASDLGIAIPQAGLLTSAFAVGMVVGAPLMAAVSRSWPPRLALSSFLFAFIAMHVVGALTESFSILLATRIIAAFTNAGFLAVTLSTVSALVPADRTARALAVILGGTTLALIAGVPAGATVGALYDWRAALWGVAIISVPALIAVVLGTPARAASNAANAVSLMTELRVLRRRVLLAPLALCALVNAATFCAFTYLAPLVTDIANLQAGFVPVVLGVFGIGSFMGVWMAGRFGDRHGSRILIVGGAGLLLGWVALAGLSTIPVALVLLVLAQGALSFAVGSTLIAASIRAAAAAPNMSGSFATASLNVGATAGPVLGGFSYSSAAGATGPVLVSAGLILVAAIGYIVLCMAKAKI</sequence>
<feature type="transmembrane region" description="Helical" evidence="6">
    <location>
        <begin position="42"/>
        <end position="62"/>
    </location>
</feature>
<feature type="transmembrane region" description="Helical" evidence="6">
    <location>
        <begin position="238"/>
        <end position="257"/>
    </location>
</feature>
<accession>A0A1H5PHG2</accession>
<feature type="transmembrane region" description="Helical" evidence="6">
    <location>
        <begin position="269"/>
        <end position="287"/>
    </location>
</feature>
<name>A0A1H5PHG2_9MICC</name>
<evidence type="ECO:0000259" key="7">
    <source>
        <dbReference type="PROSITE" id="PS50850"/>
    </source>
</evidence>
<evidence type="ECO:0000256" key="5">
    <source>
        <dbReference type="ARBA" id="ARBA00023136"/>
    </source>
</evidence>
<dbReference type="GO" id="GO:0022857">
    <property type="term" value="F:transmembrane transporter activity"/>
    <property type="evidence" value="ECO:0007669"/>
    <property type="project" value="InterPro"/>
</dbReference>
<feature type="transmembrane region" description="Helical" evidence="6">
    <location>
        <begin position="128"/>
        <end position="154"/>
    </location>
</feature>
<evidence type="ECO:0000313" key="8">
    <source>
        <dbReference type="EMBL" id="SEF12487.1"/>
    </source>
</evidence>
<evidence type="ECO:0000256" key="2">
    <source>
        <dbReference type="ARBA" id="ARBA00022475"/>
    </source>
</evidence>
<feature type="domain" description="Major facilitator superfamily (MFS) profile" evidence="7">
    <location>
        <begin position="4"/>
        <end position="383"/>
    </location>
</feature>